<comment type="caution">
    <text evidence="1">The sequence shown here is derived from an EMBL/GenBank/DDBJ whole genome shotgun (WGS) entry which is preliminary data.</text>
</comment>
<dbReference type="AlphaFoldDB" id="A0A6N8EBW2"/>
<dbReference type="EMBL" id="WNKT01000023">
    <property type="protein sequence ID" value="MTW21713.1"/>
    <property type="molecule type" value="Genomic_DNA"/>
</dbReference>
<evidence type="ECO:0008006" key="3">
    <source>
        <dbReference type="Google" id="ProtNLM"/>
    </source>
</evidence>
<gene>
    <name evidence="1" type="ORF">GJ668_11495</name>
</gene>
<dbReference type="RefSeq" id="WP_155450293.1">
    <property type="nucleotide sequence ID" value="NZ_WNKT01000023.1"/>
</dbReference>
<dbReference type="OrthoDB" id="5770924at2"/>
<keyword evidence="2" id="KW-1185">Reference proteome</keyword>
<reference evidence="1 2" key="1">
    <citation type="submission" date="2019-11" db="EMBL/GenBank/DDBJ databases">
        <title>Whole-genome sequence of the anaerobic purple sulfur bacterium Allochromatium palmeri DSM 15591.</title>
        <authorList>
            <person name="Kyndt J.A."/>
            <person name="Meyer T.E."/>
        </authorList>
    </citation>
    <scope>NUCLEOTIDE SEQUENCE [LARGE SCALE GENOMIC DNA]</scope>
    <source>
        <strain evidence="1 2">DSM 15591</strain>
    </source>
</reference>
<evidence type="ECO:0000313" key="2">
    <source>
        <dbReference type="Proteomes" id="UP000434044"/>
    </source>
</evidence>
<sequence>MERCPNCRARLGEEANCRRCGLDLSRLIETEQAAERLLIAGVGHLLADEREAARQSLLRSRALHDTDLVGSLLDFLKYSEKHFNHG</sequence>
<protein>
    <recommendedName>
        <fullName evidence="3">Zinc ribbon domain-containing protein</fullName>
    </recommendedName>
</protein>
<proteinExistence type="predicted"/>
<name>A0A6N8EBW2_9GAMM</name>
<accession>A0A6N8EBW2</accession>
<evidence type="ECO:0000313" key="1">
    <source>
        <dbReference type="EMBL" id="MTW21713.1"/>
    </source>
</evidence>
<organism evidence="1 2">
    <name type="scientific">Allochromatium palmeri</name>
    <dbReference type="NCBI Taxonomy" id="231048"/>
    <lineage>
        <taxon>Bacteria</taxon>
        <taxon>Pseudomonadati</taxon>
        <taxon>Pseudomonadota</taxon>
        <taxon>Gammaproteobacteria</taxon>
        <taxon>Chromatiales</taxon>
        <taxon>Chromatiaceae</taxon>
        <taxon>Allochromatium</taxon>
    </lineage>
</organism>
<dbReference type="Proteomes" id="UP000434044">
    <property type="component" value="Unassembled WGS sequence"/>
</dbReference>